<accession>W9KQG0</accession>
<reference evidence="1" key="2">
    <citation type="submission" date="2012-06" db="EMBL/GenBank/DDBJ databases">
        <title>Annotation of the Genome Sequence of Fusarium oxysporum Fo47.</title>
        <authorList>
            <consortium name="The Broad Institute Genomics Platform"/>
            <person name="Ma L.-J."/>
            <person name="Corby-Kistler H."/>
            <person name="Broz K."/>
            <person name="Gale L.R."/>
            <person name="Jonkers W."/>
            <person name="O'Donnell K."/>
            <person name="Ploetz R."/>
            <person name="Steinberg C."/>
            <person name="Schwartz D.C."/>
            <person name="VanEtten H."/>
            <person name="Zhou S."/>
            <person name="Young S.K."/>
            <person name="Zeng Q."/>
            <person name="Gargeya S."/>
            <person name="Fitzgerald M."/>
            <person name="Abouelleil A."/>
            <person name="Alvarado L."/>
            <person name="Chapman S.B."/>
            <person name="Gainer-Dewar J."/>
            <person name="Goldberg J."/>
            <person name="Griggs A."/>
            <person name="Gujja S."/>
            <person name="Hansen M."/>
            <person name="Howarth C."/>
            <person name="Imamovic A."/>
            <person name="Ireland A."/>
            <person name="Larimer J."/>
            <person name="McCowan C."/>
            <person name="Murphy C."/>
            <person name="Pearson M."/>
            <person name="Poon T.W."/>
            <person name="Priest M."/>
            <person name="Roberts A."/>
            <person name="Saif S."/>
            <person name="Shea T."/>
            <person name="Sykes S."/>
            <person name="Wortman J."/>
            <person name="Nusbaum C."/>
            <person name="Birren B."/>
        </authorList>
    </citation>
    <scope>NUCLEOTIDE SEQUENCE</scope>
    <source>
        <strain evidence="1">Fo47</strain>
    </source>
</reference>
<organism evidence="1">
    <name type="scientific">Fusarium oxysporum Fo47</name>
    <dbReference type="NCBI Taxonomy" id="660027"/>
    <lineage>
        <taxon>Eukaryota</taxon>
        <taxon>Fungi</taxon>
        <taxon>Dikarya</taxon>
        <taxon>Ascomycota</taxon>
        <taxon>Pezizomycotina</taxon>
        <taxon>Sordariomycetes</taxon>
        <taxon>Hypocreomycetidae</taxon>
        <taxon>Hypocreales</taxon>
        <taxon>Nectriaceae</taxon>
        <taxon>Fusarium</taxon>
        <taxon>Fusarium oxysporum species complex</taxon>
    </lineage>
</organism>
<reference evidence="1" key="1">
    <citation type="submission" date="2011-06" db="EMBL/GenBank/DDBJ databases">
        <title>The Genome Sequence of Fusarium oxysporum Fo47.</title>
        <authorList>
            <consortium name="The Broad Institute Genome Sequencing Platform"/>
            <person name="Ma L.-J."/>
            <person name="Gale L.R."/>
            <person name="Schwartz D.C."/>
            <person name="Zhou S."/>
            <person name="Corby-Kistler H."/>
            <person name="Young S.K."/>
            <person name="Zeng Q."/>
            <person name="Gargeya S."/>
            <person name="Fitzgerald M."/>
            <person name="Haas B."/>
            <person name="Abouelleil A."/>
            <person name="Alvarado L."/>
            <person name="Arachchi H.M."/>
            <person name="Berlin A."/>
            <person name="Brown A."/>
            <person name="Chapman S.B."/>
            <person name="Chen Z."/>
            <person name="Dunbar C."/>
            <person name="Freedman E."/>
            <person name="Gearin G."/>
            <person name="Gellesch M."/>
            <person name="Goldberg J."/>
            <person name="Griggs A."/>
            <person name="Gujja S."/>
            <person name="Heiman D."/>
            <person name="Howarth C."/>
            <person name="Larson L."/>
            <person name="Lui A."/>
            <person name="MacDonald P.J.P."/>
            <person name="Mehta T."/>
            <person name="Montmayeur A."/>
            <person name="Murphy C."/>
            <person name="Neiman D."/>
            <person name="Pearson M."/>
            <person name="Priest M."/>
            <person name="Roberts A."/>
            <person name="Saif S."/>
            <person name="Shea T."/>
            <person name="Shenoy N."/>
            <person name="Sisk P."/>
            <person name="Stolte C."/>
            <person name="Sykes S."/>
            <person name="Wortman J."/>
            <person name="Nusbaum C."/>
            <person name="Birren B."/>
        </authorList>
    </citation>
    <scope>NUCLEOTIDE SEQUENCE [LARGE SCALE GENOMIC DNA]</scope>
    <source>
        <strain evidence="1">Fo47</strain>
    </source>
</reference>
<name>W9KQG0_FUSOX</name>
<protein>
    <submittedName>
        <fullName evidence="1">Uncharacterized protein</fullName>
    </submittedName>
</protein>
<evidence type="ECO:0000313" key="1">
    <source>
        <dbReference type="EMBL" id="EWZ46702.1"/>
    </source>
</evidence>
<dbReference type="AlphaFoldDB" id="W9KQG0"/>
<sequence>MTGSGAVTLLISLFVEHEKERHNIAWTHYNGPKHLDVVRYGFIGLVPKVATCFAKTLKQSVKHHSRSRYHTRVVSVTSGTALKTGKNTHDTECHRHRTVACNRHHELPSLASELLRRPCSCLGCLHDPVGDGNTLHLIMILKSTIVTGFKLFPIAVNYRRLASRSEHREHVVIDGAVNSRLNDAISIARA</sequence>
<dbReference type="VEuPathDB" id="FungiDB:FOZG_02792"/>
<proteinExistence type="predicted"/>
<dbReference type="HOGENOM" id="CLU_1428026_0_0_1"/>
<dbReference type="EMBL" id="JH717897">
    <property type="protein sequence ID" value="EWZ46702.1"/>
    <property type="molecule type" value="Genomic_DNA"/>
</dbReference>
<dbReference type="Proteomes" id="UP000030766">
    <property type="component" value="Unassembled WGS sequence"/>
</dbReference>
<gene>
    <name evidence="1" type="ORF">FOZG_02792</name>
</gene>